<dbReference type="InterPro" id="IPR046213">
    <property type="entry name" value="DUF6246"/>
</dbReference>
<dbReference type="RefSeq" id="WP_061553717.1">
    <property type="nucleotide sequence ID" value="NZ_LXEX01000006.1"/>
</dbReference>
<gene>
    <name evidence="1" type="ORF">M993_00454</name>
</gene>
<keyword evidence="2" id="KW-1185">Reference proteome</keyword>
<protein>
    <submittedName>
        <fullName evidence="1">Uncharacterized protein</fullName>
    </submittedName>
</protein>
<dbReference type="Proteomes" id="UP000078431">
    <property type="component" value="Unassembled WGS sequence"/>
</dbReference>
<accession>A0AA91EHE1</accession>
<sequence>MTPITDIGEMLISDRERDYFFRPSLVAMARIGSPSEIVAAHATMNGFEVFRLISQASDAWGKVPEWLLKTIKTPVYGRPVLATAMSIMQACCDDDLTLLIGEWRPGKKGVVYRKGKMGIGEIIIIARELIEHGVIGKAKLRKLQKHESKDEYSAEFRVVDYINAARAHFNMPRGEAEQLTMTEFQLMLKAKYPEEKGFTKEEYDAVIDADDKRTAELLSGRRRLVKSKKLPAKAA</sequence>
<proteinExistence type="predicted"/>
<comment type="caution">
    <text evidence="1">The sequence shown here is derived from an EMBL/GenBank/DDBJ whole genome shotgun (WGS) entry which is preliminary data.</text>
</comment>
<dbReference type="AlphaFoldDB" id="A0AA91EHE1"/>
<dbReference type="EMBL" id="LXEX01000006">
    <property type="protein sequence ID" value="OAT60780.1"/>
    <property type="molecule type" value="Genomic_DNA"/>
</dbReference>
<dbReference type="Pfam" id="PF19759">
    <property type="entry name" value="DUF6246"/>
    <property type="match status" value="1"/>
</dbReference>
<organism evidence="1 2">
    <name type="scientific">Obesumbacterium proteus ATCC 12841</name>
    <dbReference type="NCBI Taxonomy" id="1354268"/>
    <lineage>
        <taxon>Bacteria</taxon>
        <taxon>Pseudomonadati</taxon>
        <taxon>Pseudomonadota</taxon>
        <taxon>Gammaproteobacteria</taxon>
        <taxon>Enterobacterales</taxon>
        <taxon>Hafniaceae</taxon>
        <taxon>Obesumbacterium</taxon>
    </lineage>
</organism>
<name>A0AA91EHE1_9GAMM</name>
<reference evidence="1 2" key="1">
    <citation type="submission" date="2016-04" db="EMBL/GenBank/DDBJ databases">
        <title>ATOL: Assembling a taxonomically balanced genome-scale reconstruction of the evolutionary history of the Enterobacteriaceae.</title>
        <authorList>
            <person name="Plunkett G.III."/>
            <person name="Neeno-Eckwall E.C."/>
            <person name="Glasner J.D."/>
            <person name="Perna N.T."/>
        </authorList>
    </citation>
    <scope>NUCLEOTIDE SEQUENCE [LARGE SCALE GENOMIC DNA]</scope>
    <source>
        <strain evidence="1 2">ATCC 12841</strain>
    </source>
</reference>
<evidence type="ECO:0000313" key="1">
    <source>
        <dbReference type="EMBL" id="OAT60780.1"/>
    </source>
</evidence>
<evidence type="ECO:0000313" key="2">
    <source>
        <dbReference type="Proteomes" id="UP000078431"/>
    </source>
</evidence>